<organism evidence="1 2">
    <name type="scientific">Streptomyces spinoverrucosus</name>
    <dbReference type="NCBI Taxonomy" id="284043"/>
    <lineage>
        <taxon>Bacteria</taxon>
        <taxon>Bacillati</taxon>
        <taxon>Actinomycetota</taxon>
        <taxon>Actinomycetes</taxon>
        <taxon>Kitasatosporales</taxon>
        <taxon>Streptomycetaceae</taxon>
        <taxon>Streptomyces</taxon>
    </lineage>
</organism>
<sequence>MHGFVVLAGVEQGHGEEGLQGPVIGELGRALAEDADRLGVPAEYPVGAAEAEESSSAFLVRQP</sequence>
<name>A0A4Y3VWK3_9ACTN</name>
<reference evidence="1 2" key="1">
    <citation type="submission" date="2019-06" db="EMBL/GenBank/DDBJ databases">
        <title>Whole genome shotgun sequence of Streptomyces spinoverrucosus NBRC 14228.</title>
        <authorList>
            <person name="Hosoyama A."/>
            <person name="Uohara A."/>
            <person name="Ohji S."/>
            <person name="Ichikawa N."/>
        </authorList>
    </citation>
    <scope>NUCLEOTIDE SEQUENCE [LARGE SCALE GENOMIC DNA]</scope>
    <source>
        <strain evidence="1 2">NBRC 14228</strain>
    </source>
</reference>
<evidence type="ECO:0000313" key="1">
    <source>
        <dbReference type="EMBL" id="GEC10608.1"/>
    </source>
</evidence>
<protein>
    <submittedName>
        <fullName evidence="1">Uncharacterized protein</fullName>
    </submittedName>
</protein>
<dbReference type="AlphaFoldDB" id="A0A4Y3VWK3"/>
<dbReference type="EMBL" id="BJND01000125">
    <property type="protein sequence ID" value="GEC10608.1"/>
    <property type="molecule type" value="Genomic_DNA"/>
</dbReference>
<gene>
    <name evidence="1" type="ORF">SSP24_82630</name>
</gene>
<comment type="caution">
    <text evidence="1">The sequence shown here is derived from an EMBL/GenBank/DDBJ whole genome shotgun (WGS) entry which is preliminary data.</text>
</comment>
<accession>A0A4Y3VWK3</accession>
<proteinExistence type="predicted"/>
<dbReference type="Proteomes" id="UP000317881">
    <property type="component" value="Unassembled WGS sequence"/>
</dbReference>
<evidence type="ECO:0000313" key="2">
    <source>
        <dbReference type="Proteomes" id="UP000317881"/>
    </source>
</evidence>
<keyword evidence="2" id="KW-1185">Reference proteome</keyword>